<evidence type="ECO:0000259" key="4">
    <source>
        <dbReference type="Pfam" id="PF03865"/>
    </source>
</evidence>
<dbReference type="Gene3D" id="2.40.160.50">
    <property type="entry name" value="membrane protein fhac: a member of the omp85/tpsb transporter family"/>
    <property type="match status" value="1"/>
</dbReference>
<evidence type="ECO:0000313" key="7">
    <source>
        <dbReference type="EMBL" id="ADN58194.1"/>
    </source>
</evidence>
<dbReference type="STRING" id="640512.BC1003_2241"/>
<gene>
    <name evidence="7" type="ordered locus">BC1003_2241</name>
</gene>
<dbReference type="InterPro" id="IPR027282">
    <property type="entry name" value="TPS"/>
</dbReference>
<evidence type="ECO:0000259" key="6">
    <source>
        <dbReference type="Pfam" id="PF17287"/>
    </source>
</evidence>
<keyword evidence="1" id="KW-0472">Membrane</keyword>
<dbReference type="GO" id="GO:0046819">
    <property type="term" value="P:protein secretion by the type V secretion system"/>
    <property type="evidence" value="ECO:0007669"/>
    <property type="project" value="TreeGrafter"/>
</dbReference>
<dbReference type="Pfam" id="PF03865">
    <property type="entry name" value="ShlB"/>
    <property type="match status" value="1"/>
</dbReference>
<dbReference type="PANTHER" id="PTHR34597">
    <property type="entry name" value="SLR1661 PROTEIN"/>
    <property type="match status" value="1"/>
</dbReference>
<sequence length="634" mass="69061">MVRTLTRAMRRVLKQAAQQPRMRPAQQARKHRLHSLARCTFAVLAGAASARAFAQTLPPGLAGNPALGGAPFGVPMRAEQDPAQRLLQEQRDRQRREEIQQAPAQIEVQQPTVVNLPEGADVETLPDVEPLFRIDHIEFIGDTVLGQHELDTIAAPFIGKQLGRNRINLLLRRVTEAFIARGYITTRAYLGAQNLASGTLKVNIVDGKVSAFTLNGHALRPRDPNEPWYTTHGGGLLTDAGTAWAFGDSVGDVLRLPDLEQGVDQINRLRRNQAEIQILPGETPGDSVVAITNHYGDRVFYDLGIDNYGSSQTGTLRYRAGVQANNLIGLQESLSFNFVGTQDSNALVFSAAAPYGYQTFSYTTSLSEYQQAIGDIALLQGRTFSQILGWNDVLTRSRAGRTSVDVTLTKMRTERTLNGIELSPQDLTVLRIGLNGLRRFVANDQGAAATWDVGVSRGLPWLSASHDSAGIDEVEAHSQFTRLDATATLQIALGTLAGTQWSYRGTLRGQYSRVALFGNEQIFLGGMDSVRGFTEGGIAGDSGFYLRNEAAWQNVPAWHDARLEPYVFLDGGKSHLVAQGGWPTLIGTGVGARAQWRYKTQTVTSEVLLGQALLQPAALGKKATVLLATLNWSL</sequence>
<dbReference type="InterPro" id="IPR005565">
    <property type="entry name" value="Hemolysn_activator_HlyB_C"/>
</dbReference>
<feature type="domain" description="ShlB POTRA" evidence="6">
    <location>
        <begin position="238"/>
        <end position="280"/>
    </location>
</feature>
<dbReference type="AlphaFoldDB" id="E1TCX9"/>
<dbReference type="Gene3D" id="3.10.20.310">
    <property type="entry name" value="membrane protein fhac"/>
    <property type="match status" value="1"/>
</dbReference>
<evidence type="ECO:0000256" key="3">
    <source>
        <dbReference type="ARBA" id="ARBA00023237"/>
    </source>
</evidence>
<dbReference type="InterPro" id="IPR013686">
    <property type="entry name" value="Polypept-transport_assoc_ShlB"/>
</dbReference>
<dbReference type="HOGENOM" id="CLU_020581_4_1_4"/>
<dbReference type="PANTHER" id="PTHR34597:SF3">
    <property type="entry name" value="OUTER MEMBRANE TRANSPORTER CDIB"/>
    <property type="match status" value="1"/>
</dbReference>
<dbReference type="Pfam" id="PF17287">
    <property type="entry name" value="POTRA_3"/>
    <property type="match status" value="1"/>
</dbReference>
<evidence type="ECO:0000259" key="5">
    <source>
        <dbReference type="Pfam" id="PF08479"/>
    </source>
</evidence>
<dbReference type="GO" id="GO:0098046">
    <property type="term" value="C:type V protein secretion system complex"/>
    <property type="evidence" value="ECO:0007669"/>
    <property type="project" value="TreeGrafter"/>
</dbReference>
<keyword evidence="2" id="KW-0812">Transmembrane</keyword>
<dbReference type="GO" id="GO:0008320">
    <property type="term" value="F:protein transmembrane transporter activity"/>
    <property type="evidence" value="ECO:0007669"/>
    <property type="project" value="TreeGrafter"/>
</dbReference>
<evidence type="ECO:0000256" key="1">
    <source>
        <dbReference type="ARBA" id="ARBA00022452"/>
    </source>
</evidence>
<dbReference type="PIRSF" id="PIRSF029745">
    <property type="entry name" value="FhaC"/>
    <property type="match status" value="1"/>
</dbReference>
<dbReference type="InterPro" id="IPR051544">
    <property type="entry name" value="TPS_OM_transporter"/>
</dbReference>
<keyword evidence="1" id="KW-1134">Transmembrane beta strand</keyword>
<reference evidence="7" key="1">
    <citation type="submission" date="2010-09" db="EMBL/GenBank/DDBJ databases">
        <title>Complete sequence of chromosome1 of Burkholderia sp. CCGE1003.</title>
        <authorList>
            <consortium name="US DOE Joint Genome Institute"/>
            <person name="Lucas S."/>
            <person name="Copeland A."/>
            <person name="Lapidus A."/>
            <person name="Cheng J.-F."/>
            <person name="Bruce D."/>
            <person name="Goodwin L."/>
            <person name="Pitluck S."/>
            <person name="Daligault H."/>
            <person name="Davenport K."/>
            <person name="Detter J.C."/>
            <person name="Han C."/>
            <person name="Tapia R."/>
            <person name="Land M."/>
            <person name="Hauser L."/>
            <person name="Jeffries C."/>
            <person name="Kyrpides N."/>
            <person name="Ivanova N."/>
            <person name="Ovchinnikova G."/>
            <person name="Martinez-Romero E."/>
            <person name="Rogel M.A."/>
            <person name="Auchtung J."/>
            <person name="Tiedje J.M."/>
            <person name="Woyke T."/>
        </authorList>
    </citation>
    <scope>NUCLEOTIDE SEQUENCE</scope>
    <source>
        <strain evidence="7">CCGE1003</strain>
    </source>
</reference>
<dbReference type="EMBL" id="CP002217">
    <property type="protein sequence ID" value="ADN58194.1"/>
    <property type="molecule type" value="Genomic_DNA"/>
</dbReference>
<dbReference type="Pfam" id="PF08479">
    <property type="entry name" value="POTRA_2"/>
    <property type="match status" value="1"/>
</dbReference>
<feature type="domain" description="Haemolysin activator HlyB C-terminal" evidence="4">
    <location>
        <begin position="285"/>
        <end position="593"/>
    </location>
</feature>
<protein>
    <submittedName>
        <fullName evidence="7">Polypeptide-transport-associated domain protein ShlB-type</fullName>
    </submittedName>
</protein>
<feature type="domain" description="Polypeptide-transport-associated ShlB-type" evidence="5">
    <location>
        <begin position="132"/>
        <end position="207"/>
    </location>
</feature>
<accession>E1TCX9</accession>
<evidence type="ECO:0000256" key="2">
    <source>
        <dbReference type="ARBA" id="ARBA00022692"/>
    </source>
</evidence>
<organism evidence="7">
    <name type="scientific">Burkholderia sp. (strain CCGE1003)</name>
    <dbReference type="NCBI Taxonomy" id="640512"/>
    <lineage>
        <taxon>Bacteria</taxon>
        <taxon>Pseudomonadati</taxon>
        <taxon>Pseudomonadota</taxon>
        <taxon>Betaproteobacteria</taxon>
        <taxon>Burkholderiales</taxon>
        <taxon>Burkholderiaceae</taxon>
        <taxon>Burkholderia</taxon>
    </lineage>
</organism>
<proteinExistence type="predicted"/>
<dbReference type="KEGG" id="bgf:BC1003_2241"/>
<dbReference type="InterPro" id="IPR035251">
    <property type="entry name" value="ShlB_POTRA"/>
</dbReference>
<keyword evidence="3" id="KW-0998">Cell outer membrane</keyword>
<name>E1TCX9_BURSG</name>
<dbReference type="eggNOG" id="COG2831">
    <property type="taxonomic scope" value="Bacteria"/>
</dbReference>